<dbReference type="Proteomes" id="UP001219934">
    <property type="component" value="Unassembled WGS sequence"/>
</dbReference>
<organism evidence="1 2">
    <name type="scientific">Pogonophryne albipinna</name>
    <dbReference type="NCBI Taxonomy" id="1090488"/>
    <lineage>
        <taxon>Eukaryota</taxon>
        <taxon>Metazoa</taxon>
        <taxon>Chordata</taxon>
        <taxon>Craniata</taxon>
        <taxon>Vertebrata</taxon>
        <taxon>Euteleostomi</taxon>
        <taxon>Actinopterygii</taxon>
        <taxon>Neopterygii</taxon>
        <taxon>Teleostei</taxon>
        <taxon>Neoteleostei</taxon>
        <taxon>Acanthomorphata</taxon>
        <taxon>Eupercaria</taxon>
        <taxon>Perciformes</taxon>
        <taxon>Notothenioidei</taxon>
        <taxon>Pogonophryne</taxon>
    </lineage>
</organism>
<dbReference type="Gene3D" id="3.30.70.1820">
    <property type="entry name" value="L1 transposable element, RRM domain"/>
    <property type="match status" value="1"/>
</dbReference>
<dbReference type="EMBL" id="JAPTMU010000018">
    <property type="protein sequence ID" value="KAJ4928525.1"/>
    <property type="molecule type" value="Genomic_DNA"/>
</dbReference>
<protein>
    <submittedName>
        <fullName evidence="1">Uncharacterized protein</fullName>
    </submittedName>
</protein>
<dbReference type="InterPro" id="IPR004244">
    <property type="entry name" value="Transposase_22"/>
</dbReference>
<accession>A0AAD6AQK0</accession>
<proteinExistence type="predicted"/>
<dbReference type="AlphaFoldDB" id="A0AAD6AQK0"/>
<gene>
    <name evidence="1" type="ORF">JOQ06_016316</name>
</gene>
<evidence type="ECO:0000313" key="2">
    <source>
        <dbReference type="Proteomes" id="UP001219934"/>
    </source>
</evidence>
<comment type="caution">
    <text evidence="1">The sequence shown here is derived from an EMBL/GenBank/DDBJ whole genome shotgun (WGS) entry which is preliminary data.</text>
</comment>
<name>A0AAD6AQK0_9TELE</name>
<sequence length="168" mass="19221">MKQSDQDKKSNCQATQLPENAEGKDACTFLEKWIPEILGAGSFAAPLAIERAHRIPSGRPKPNAPPRALLIKFLNYKDKTKVMLAAYEKGKIHFDKHHIMFFHDVAKETDKKCRAYDGVKARCRHMGLRYGIQYPSSFRVTHDGNSHLFTSPTDVHTFLEKIKERPRD</sequence>
<dbReference type="PANTHER" id="PTHR11505">
    <property type="entry name" value="L1 TRANSPOSABLE ELEMENT-RELATED"/>
    <property type="match status" value="1"/>
</dbReference>
<evidence type="ECO:0000313" key="1">
    <source>
        <dbReference type="EMBL" id="KAJ4928525.1"/>
    </source>
</evidence>
<keyword evidence="2" id="KW-1185">Reference proteome</keyword>
<reference evidence="1" key="1">
    <citation type="submission" date="2022-11" db="EMBL/GenBank/DDBJ databases">
        <title>Chromosome-level genome of Pogonophryne albipinna.</title>
        <authorList>
            <person name="Jo E."/>
        </authorList>
    </citation>
    <scope>NUCLEOTIDE SEQUENCE</scope>
    <source>
        <strain evidence="1">SGF0006</strain>
        <tissue evidence="1">Muscle</tissue>
    </source>
</reference>
<dbReference type="FunFam" id="3.30.70.1820:FF:000004">
    <property type="entry name" value="Uncharacterized protein"/>
    <property type="match status" value="1"/>
</dbReference>